<dbReference type="Gene3D" id="1.10.3720.10">
    <property type="entry name" value="MetI-like"/>
    <property type="match status" value="1"/>
</dbReference>
<dbReference type="AlphaFoldDB" id="A0A558ZSC2"/>
<feature type="domain" description="ABC transmembrane type-1" evidence="8">
    <location>
        <begin position="144"/>
        <end position="237"/>
    </location>
</feature>
<dbReference type="PANTHER" id="PTHR30465">
    <property type="entry name" value="INNER MEMBRANE ABC TRANSPORTER"/>
    <property type="match status" value="1"/>
</dbReference>
<dbReference type="InterPro" id="IPR035906">
    <property type="entry name" value="MetI-like_sf"/>
</dbReference>
<feature type="transmembrane region" description="Helical" evidence="7">
    <location>
        <begin position="182"/>
        <end position="200"/>
    </location>
</feature>
<keyword evidence="5 7" id="KW-1133">Transmembrane helix</keyword>
<dbReference type="Pfam" id="PF00528">
    <property type="entry name" value="BPD_transp_1"/>
    <property type="match status" value="1"/>
</dbReference>
<evidence type="ECO:0000256" key="3">
    <source>
        <dbReference type="ARBA" id="ARBA00022475"/>
    </source>
</evidence>
<evidence type="ECO:0000256" key="7">
    <source>
        <dbReference type="RuleBase" id="RU363032"/>
    </source>
</evidence>
<keyword evidence="4 7" id="KW-0812">Transmembrane</keyword>
<comment type="subcellular location">
    <subcellularLocation>
        <location evidence="1 7">Cell membrane</location>
        <topology evidence="1 7">Multi-pass membrane protein</topology>
    </subcellularLocation>
</comment>
<keyword evidence="3" id="KW-1003">Cell membrane</keyword>
<evidence type="ECO:0000256" key="5">
    <source>
        <dbReference type="ARBA" id="ARBA00022989"/>
    </source>
</evidence>
<name>A0A558ZSC2_STREE</name>
<feature type="non-terminal residue" evidence="9">
    <location>
        <position position="1"/>
    </location>
</feature>
<evidence type="ECO:0000256" key="1">
    <source>
        <dbReference type="ARBA" id="ARBA00004651"/>
    </source>
</evidence>
<evidence type="ECO:0000256" key="6">
    <source>
        <dbReference type="ARBA" id="ARBA00023136"/>
    </source>
</evidence>
<evidence type="ECO:0000256" key="2">
    <source>
        <dbReference type="ARBA" id="ARBA00022448"/>
    </source>
</evidence>
<keyword evidence="6 7" id="KW-0472">Membrane</keyword>
<evidence type="ECO:0000259" key="8">
    <source>
        <dbReference type="PROSITE" id="PS50928"/>
    </source>
</evidence>
<comment type="similarity">
    <text evidence="7">Belongs to the binding-protein-dependent transport system permease family.</text>
</comment>
<feature type="transmembrane region" description="Helical" evidence="7">
    <location>
        <begin position="143"/>
        <end position="162"/>
    </location>
</feature>
<evidence type="ECO:0000256" key="4">
    <source>
        <dbReference type="ARBA" id="ARBA00022692"/>
    </source>
</evidence>
<dbReference type="PROSITE" id="PS50928">
    <property type="entry name" value="ABC_TM1"/>
    <property type="match status" value="1"/>
</dbReference>
<dbReference type="GO" id="GO:0005886">
    <property type="term" value="C:plasma membrane"/>
    <property type="evidence" value="ECO:0007669"/>
    <property type="project" value="UniProtKB-SubCell"/>
</dbReference>
<dbReference type="PANTHER" id="PTHR30465:SF0">
    <property type="entry name" value="OLIGOPEPTIDE TRANSPORT SYSTEM PERMEASE PROTEIN APPB"/>
    <property type="match status" value="1"/>
</dbReference>
<sequence>ANLIDIDHTNKIQDPENPDLKRYLRFENDPAIGWSLVGSGTKHKYLLYFNSQFPFVHQNFVNINLGDSYPTYANSPVLQVITQGQGQTKTSQVQFPTGKKTSSVNIYSRTYKSPSQADSREVANYGKDDPYTATESNYQYPSMIASSAIIGLIGLVISYAIAVPLGSAMARFKNTWIDSFSTGFLTFLMALPTIALVYIVRLIGSSIGLPDSFPILGAGDWRSYVLPAVILGLLGAP</sequence>
<dbReference type="InterPro" id="IPR000515">
    <property type="entry name" value="MetI-like"/>
</dbReference>
<gene>
    <name evidence="9" type="ORF">AZJ70_12390</name>
</gene>
<evidence type="ECO:0000313" key="10">
    <source>
        <dbReference type="Proteomes" id="UP000320896"/>
    </source>
</evidence>
<dbReference type="GO" id="GO:0055085">
    <property type="term" value="P:transmembrane transport"/>
    <property type="evidence" value="ECO:0007669"/>
    <property type="project" value="InterPro"/>
</dbReference>
<evidence type="ECO:0000313" key="9">
    <source>
        <dbReference type="EMBL" id="TVW80212.1"/>
    </source>
</evidence>
<proteinExistence type="inferred from homology"/>
<protein>
    <submittedName>
        <fullName evidence="9">ABC transporter permease subunit</fullName>
    </submittedName>
</protein>
<dbReference type="EMBL" id="VMWH01000365">
    <property type="protein sequence ID" value="TVW80212.1"/>
    <property type="molecule type" value="Genomic_DNA"/>
</dbReference>
<reference evidence="9 10" key="1">
    <citation type="submission" date="2019-07" db="EMBL/GenBank/DDBJ databases">
        <authorList>
            <person name="Mohale T."/>
        </authorList>
    </citation>
    <scope>NUCLEOTIDE SEQUENCE [LARGE SCALE GENOMIC DNA]</scope>
    <source>
        <strain evidence="9 10">NTPn 126</strain>
    </source>
</reference>
<keyword evidence="2 7" id="KW-0813">Transport</keyword>
<organism evidence="9 10">
    <name type="scientific">Streptococcus pneumoniae</name>
    <dbReference type="NCBI Taxonomy" id="1313"/>
    <lineage>
        <taxon>Bacteria</taxon>
        <taxon>Bacillati</taxon>
        <taxon>Bacillota</taxon>
        <taxon>Bacilli</taxon>
        <taxon>Lactobacillales</taxon>
        <taxon>Streptococcaceae</taxon>
        <taxon>Streptococcus</taxon>
    </lineage>
</organism>
<accession>A0A558ZSC2</accession>
<feature type="non-terminal residue" evidence="9">
    <location>
        <position position="237"/>
    </location>
</feature>
<dbReference type="Proteomes" id="UP000320896">
    <property type="component" value="Unassembled WGS sequence"/>
</dbReference>
<comment type="caution">
    <text evidence="9">The sequence shown here is derived from an EMBL/GenBank/DDBJ whole genome shotgun (WGS) entry which is preliminary data.</text>
</comment>
<dbReference type="SUPFAM" id="SSF161098">
    <property type="entry name" value="MetI-like"/>
    <property type="match status" value="1"/>
</dbReference>